<dbReference type="PANTHER" id="PTHR30590">
    <property type="entry name" value="INNER MEMBRANE PROTEIN"/>
    <property type="match status" value="1"/>
</dbReference>
<feature type="transmembrane region" description="Helical" evidence="1">
    <location>
        <begin position="296"/>
        <end position="317"/>
    </location>
</feature>
<comment type="caution">
    <text evidence="3">The sequence shown here is derived from an EMBL/GenBank/DDBJ whole genome shotgun (WGS) entry which is preliminary data.</text>
</comment>
<feature type="domain" description="DUF418" evidence="2">
    <location>
        <begin position="181"/>
        <end position="332"/>
    </location>
</feature>
<keyword evidence="1" id="KW-0472">Membrane</keyword>
<feature type="transmembrane region" description="Helical" evidence="1">
    <location>
        <begin position="192"/>
        <end position="209"/>
    </location>
</feature>
<feature type="transmembrane region" description="Helical" evidence="1">
    <location>
        <begin position="6"/>
        <end position="23"/>
    </location>
</feature>
<feature type="transmembrane region" description="Helical" evidence="1">
    <location>
        <begin position="78"/>
        <end position="100"/>
    </location>
</feature>
<proteinExistence type="predicted"/>
<evidence type="ECO:0000256" key="1">
    <source>
        <dbReference type="SAM" id="Phobius"/>
    </source>
</evidence>
<reference evidence="3 4" key="1">
    <citation type="submission" date="2013-07" db="EMBL/GenBank/DDBJ databases">
        <title>Comparative Genomic and Metabolomic Analysis of Twelve Strains of Pseudoalteromonas luteoviolacea.</title>
        <authorList>
            <person name="Vynne N.G."/>
            <person name="Mansson M."/>
            <person name="Gram L."/>
        </authorList>
    </citation>
    <scope>NUCLEOTIDE SEQUENCE [LARGE SCALE GENOMIC DNA]</scope>
    <source>
        <strain evidence="3 4">DSM 6061</strain>
    </source>
</reference>
<dbReference type="Proteomes" id="UP000076643">
    <property type="component" value="Unassembled WGS sequence"/>
</dbReference>
<dbReference type="PANTHER" id="PTHR30590:SF2">
    <property type="entry name" value="INNER MEMBRANE PROTEIN"/>
    <property type="match status" value="1"/>
</dbReference>
<sequence>MVEGKFYTIFAILFGAGFTLLFSKHNNGGFAAYWRKRMRFLLCIGLCHMMVIWHGDILVLYSLVALTLPWFIRLPDHRLLAAILLLLTAPLVIHALATLTNDAVIWSYLKSQATHFKASFGYAGITLLEMRTSNSPIDVFIANLYSTISRPMSYFISGRPFQVLGQFVLGIYLAKKFVHCASLKRSVSKQTTLMLIISGLILNLVYATIKAKTGSPISFNQIGLIQGFCYHLGAILLALGYMSVLVKLFNYNQGRIAGWLSVLGRMSLSMYLMQTMLCVMLFYGYGLALMNTLPFYLIPIFGIGILGIQVAFGKWWLHFCRQGPAEMIWRKVL</sequence>
<gene>
    <name evidence="3" type="ORF">N475_07645</name>
</gene>
<keyword evidence="1" id="KW-1133">Transmembrane helix</keyword>
<dbReference type="InterPro" id="IPR052529">
    <property type="entry name" value="Bact_Transport_Assoc"/>
</dbReference>
<evidence type="ECO:0000313" key="4">
    <source>
        <dbReference type="Proteomes" id="UP000076643"/>
    </source>
</evidence>
<protein>
    <recommendedName>
        <fullName evidence="2">DUF418 domain-containing protein</fullName>
    </recommendedName>
</protein>
<evidence type="ECO:0000313" key="3">
    <source>
        <dbReference type="EMBL" id="KZN46059.1"/>
    </source>
</evidence>
<feature type="transmembrane region" description="Helical" evidence="1">
    <location>
        <begin position="44"/>
        <end position="72"/>
    </location>
</feature>
<dbReference type="InterPro" id="IPR007349">
    <property type="entry name" value="DUF418"/>
</dbReference>
<name>A0A167B1N8_9GAMM</name>
<accession>A0A167B1N8</accession>
<evidence type="ECO:0000259" key="2">
    <source>
        <dbReference type="Pfam" id="PF04235"/>
    </source>
</evidence>
<dbReference type="AlphaFoldDB" id="A0A167B1N8"/>
<dbReference type="EMBL" id="AUYB01000035">
    <property type="protein sequence ID" value="KZN46059.1"/>
    <property type="molecule type" value="Genomic_DNA"/>
</dbReference>
<keyword evidence="4" id="KW-1185">Reference proteome</keyword>
<feature type="transmembrane region" description="Helical" evidence="1">
    <location>
        <begin position="229"/>
        <end position="249"/>
    </location>
</feature>
<dbReference type="PATRIC" id="fig|1365250.3.peg.448"/>
<feature type="transmembrane region" description="Helical" evidence="1">
    <location>
        <begin position="270"/>
        <end position="290"/>
    </location>
</feature>
<dbReference type="Pfam" id="PF04235">
    <property type="entry name" value="DUF418"/>
    <property type="match status" value="1"/>
</dbReference>
<organism evidence="3 4">
    <name type="scientific">Pseudoalteromonas luteoviolacea DSM 6061</name>
    <dbReference type="NCBI Taxonomy" id="1365250"/>
    <lineage>
        <taxon>Bacteria</taxon>
        <taxon>Pseudomonadati</taxon>
        <taxon>Pseudomonadota</taxon>
        <taxon>Gammaproteobacteria</taxon>
        <taxon>Alteromonadales</taxon>
        <taxon>Pseudoalteromonadaceae</taxon>
        <taxon>Pseudoalteromonas</taxon>
    </lineage>
</organism>
<keyword evidence="1" id="KW-0812">Transmembrane</keyword>